<name>A0ABR7D5S9_9BACT</name>
<keyword evidence="2" id="KW-1185">Reference proteome</keyword>
<evidence type="ECO:0000313" key="2">
    <source>
        <dbReference type="Proteomes" id="UP000646484"/>
    </source>
</evidence>
<gene>
    <name evidence="1" type="ORF">H8S64_19500</name>
</gene>
<reference evidence="1 2" key="1">
    <citation type="submission" date="2020-08" db="EMBL/GenBank/DDBJ databases">
        <title>Genome public.</title>
        <authorList>
            <person name="Liu C."/>
            <person name="Sun Q."/>
        </authorList>
    </citation>
    <scope>NUCLEOTIDE SEQUENCE [LARGE SCALE GENOMIC DNA]</scope>
    <source>
        <strain evidence="1 2">NSJ-56</strain>
    </source>
</reference>
<proteinExistence type="predicted"/>
<organism evidence="1 2">
    <name type="scientific">Butyricimonas hominis</name>
    <dbReference type="NCBI Taxonomy" id="2763032"/>
    <lineage>
        <taxon>Bacteria</taxon>
        <taxon>Pseudomonadati</taxon>
        <taxon>Bacteroidota</taxon>
        <taxon>Bacteroidia</taxon>
        <taxon>Bacteroidales</taxon>
        <taxon>Odoribacteraceae</taxon>
        <taxon>Butyricimonas</taxon>
    </lineage>
</organism>
<protein>
    <submittedName>
        <fullName evidence="1">Uncharacterized protein</fullName>
    </submittedName>
</protein>
<dbReference type="EMBL" id="JACOOH010000010">
    <property type="protein sequence ID" value="MBC5623287.1"/>
    <property type="molecule type" value="Genomic_DNA"/>
</dbReference>
<comment type="caution">
    <text evidence="1">The sequence shown here is derived from an EMBL/GenBank/DDBJ whole genome shotgun (WGS) entry which is preliminary data.</text>
</comment>
<dbReference type="RefSeq" id="WP_186978375.1">
    <property type="nucleotide sequence ID" value="NZ_JACOOH010000010.1"/>
</dbReference>
<evidence type="ECO:0000313" key="1">
    <source>
        <dbReference type="EMBL" id="MBC5623287.1"/>
    </source>
</evidence>
<accession>A0ABR7D5S9</accession>
<sequence>MTINGTLKRLCGNIAAGRFNWRKYCSPQPYFGYEICVTPLHCSYGQIGYTVHFPYTNMPEVEYDWELKKLTIDGEKWKNYLHNQQ</sequence>
<dbReference type="Proteomes" id="UP000646484">
    <property type="component" value="Unassembled WGS sequence"/>
</dbReference>